<dbReference type="SUPFAM" id="SSF52540">
    <property type="entry name" value="P-loop containing nucleoside triphosphate hydrolases"/>
    <property type="match status" value="1"/>
</dbReference>
<organism evidence="3 4">
    <name type="scientific">Catenaria anguillulae PL171</name>
    <dbReference type="NCBI Taxonomy" id="765915"/>
    <lineage>
        <taxon>Eukaryota</taxon>
        <taxon>Fungi</taxon>
        <taxon>Fungi incertae sedis</taxon>
        <taxon>Blastocladiomycota</taxon>
        <taxon>Blastocladiomycetes</taxon>
        <taxon>Blastocladiales</taxon>
        <taxon>Catenariaceae</taxon>
        <taxon>Catenaria</taxon>
    </lineage>
</organism>
<evidence type="ECO:0000313" key="4">
    <source>
        <dbReference type="Proteomes" id="UP000193411"/>
    </source>
</evidence>
<dbReference type="OrthoDB" id="10042665at2759"/>
<proteinExistence type="predicted"/>
<accession>A0A1Y2H6D7</accession>
<dbReference type="Gene3D" id="3.40.50.300">
    <property type="entry name" value="P-loop containing nucleotide triphosphate hydrolases"/>
    <property type="match status" value="1"/>
</dbReference>
<sequence>MPVPPPPPPPMGQANNATSATASQWPLLDKDGKPVYFTKDPLVLQAGQPAVDPAQLTDPDSFIFRILASPTQDRDQQADPGLVPLFALLKSQIPGLPMSRQVQPKVLYYNLGRLRAAQLTLDDYNKLVASRIAAASSADKDAVLPDEENDPVIRYTRHHATDLFSVLGIAVHSPTTRVHVPGLDALIQAVEQVYANAIASHRAAIRSGSVEFDGLGELYLPGTLVAARTSLAGSTMAGFRVRSSWFEEKRTLFRVETSFHIRMETLVALGGGYLTLVSFEEVYSGWTGDKVRGLSDLGVAVPIQRGKHCLEILTNRAASSCIATRLALLRHGARGSLAPSATHGRIILDPTRGMLLGHYPAQGADEVTQAILTAAGRFKRMLSGPDLAKHRLPPVGDGSQLVFHATPNGIPDHMHAVVWPALVGFSLPTKSWGHVLRLIRALVKFGGGGGKYHFEDLIQGKSGGSVFLLHGPPGVGKTLTAEAIAEMLHRPLYYVTMGELGTNPEEMEARMGQVLDLCSGWNALVLIDEADVFLEKRTTANGDVTRNAMVCVMLKMLEYHEGIMFLTTNRVAEFDPAIESRITVALRYEPLDVQARAKVWENLMRQVKGGVVVDPGMDYEQLAKEKVMNGRQIKNAVRLGLALAEEGGDGRITMDLVRQTMAITAIGREEMSGDVSCFKLAYAVPLPGN</sequence>
<feature type="region of interest" description="Disordered" evidence="1">
    <location>
        <begin position="1"/>
        <end position="25"/>
    </location>
</feature>
<keyword evidence="4" id="KW-1185">Reference proteome</keyword>
<dbReference type="Pfam" id="PF00004">
    <property type="entry name" value="AAA"/>
    <property type="match status" value="1"/>
</dbReference>
<dbReference type="EMBL" id="MCFL01000105">
    <property type="protein sequence ID" value="ORZ30089.1"/>
    <property type="molecule type" value="Genomic_DNA"/>
</dbReference>
<dbReference type="GO" id="GO:0016887">
    <property type="term" value="F:ATP hydrolysis activity"/>
    <property type="evidence" value="ECO:0007669"/>
    <property type="project" value="InterPro"/>
</dbReference>
<evidence type="ECO:0000259" key="2">
    <source>
        <dbReference type="SMART" id="SM00382"/>
    </source>
</evidence>
<protein>
    <recommendedName>
        <fullName evidence="2">AAA+ ATPase domain-containing protein</fullName>
    </recommendedName>
</protein>
<dbReference type="InterPro" id="IPR027417">
    <property type="entry name" value="P-loop_NTPase"/>
</dbReference>
<dbReference type="AlphaFoldDB" id="A0A1Y2H6D7"/>
<evidence type="ECO:0000256" key="1">
    <source>
        <dbReference type="SAM" id="MobiDB-lite"/>
    </source>
</evidence>
<evidence type="ECO:0000313" key="3">
    <source>
        <dbReference type="EMBL" id="ORZ30089.1"/>
    </source>
</evidence>
<dbReference type="STRING" id="765915.A0A1Y2H6D7"/>
<feature type="compositionally biased region" description="Polar residues" evidence="1">
    <location>
        <begin position="13"/>
        <end position="24"/>
    </location>
</feature>
<dbReference type="PANTHER" id="PTHR46411:SF3">
    <property type="entry name" value="AAA+ ATPASE DOMAIN-CONTAINING PROTEIN"/>
    <property type="match status" value="1"/>
</dbReference>
<dbReference type="PANTHER" id="PTHR46411">
    <property type="entry name" value="FAMILY ATPASE, PUTATIVE-RELATED"/>
    <property type="match status" value="1"/>
</dbReference>
<gene>
    <name evidence="3" type="ORF">BCR44DRAFT_1446437</name>
</gene>
<dbReference type="InterPro" id="IPR003593">
    <property type="entry name" value="AAA+_ATPase"/>
</dbReference>
<feature type="compositionally biased region" description="Pro residues" evidence="1">
    <location>
        <begin position="1"/>
        <end position="11"/>
    </location>
</feature>
<feature type="domain" description="AAA+ ATPase" evidence="2">
    <location>
        <begin position="463"/>
        <end position="592"/>
    </location>
</feature>
<reference evidence="3 4" key="1">
    <citation type="submission" date="2016-07" db="EMBL/GenBank/DDBJ databases">
        <title>Pervasive Adenine N6-methylation of Active Genes in Fungi.</title>
        <authorList>
            <consortium name="DOE Joint Genome Institute"/>
            <person name="Mondo S.J."/>
            <person name="Dannebaum R.O."/>
            <person name="Kuo R.C."/>
            <person name="Labutti K."/>
            <person name="Haridas S."/>
            <person name="Kuo A."/>
            <person name="Salamov A."/>
            <person name="Ahrendt S.R."/>
            <person name="Lipzen A."/>
            <person name="Sullivan W."/>
            <person name="Andreopoulos W.B."/>
            <person name="Clum A."/>
            <person name="Lindquist E."/>
            <person name="Daum C."/>
            <person name="Ramamoorthy G.K."/>
            <person name="Gryganskyi A."/>
            <person name="Culley D."/>
            <person name="Magnuson J.K."/>
            <person name="James T.Y."/>
            <person name="O'Malley M.A."/>
            <person name="Stajich J.E."/>
            <person name="Spatafora J.W."/>
            <person name="Visel A."/>
            <person name="Grigoriev I.V."/>
        </authorList>
    </citation>
    <scope>NUCLEOTIDE SEQUENCE [LARGE SCALE GENOMIC DNA]</scope>
    <source>
        <strain evidence="3 4">PL171</strain>
    </source>
</reference>
<dbReference type="InterPro" id="IPR003959">
    <property type="entry name" value="ATPase_AAA_core"/>
</dbReference>
<name>A0A1Y2H6D7_9FUNG</name>
<dbReference type="CDD" id="cd19481">
    <property type="entry name" value="RecA-like_protease"/>
    <property type="match status" value="1"/>
</dbReference>
<comment type="caution">
    <text evidence="3">The sequence shown here is derived from an EMBL/GenBank/DDBJ whole genome shotgun (WGS) entry which is preliminary data.</text>
</comment>
<dbReference type="GO" id="GO:0005524">
    <property type="term" value="F:ATP binding"/>
    <property type="evidence" value="ECO:0007669"/>
    <property type="project" value="InterPro"/>
</dbReference>
<dbReference type="SMART" id="SM00382">
    <property type="entry name" value="AAA"/>
    <property type="match status" value="1"/>
</dbReference>
<dbReference type="Proteomes" id="UP000193411">
    <property type="component" value="Unassembled WGS sequence"/>
</dbReference>